<comment type="caution">
    <text evidence="3">The sequence shown here is derived from an EMBL/GenBank/DDBJ whole genome shotgun (WGS) entry which is preliminary data.</text>
</comment>
<dbReference type="PANTHER" id="PTHR10907">
    <property type="entry name" value="REGUCALCIN"/>
    <property type="match status" value="1"/>
</dbReference>
<sequence length="283" mass="29642">MKAEQITEPVAHHGEGAVWFDGWGGLRFVDMLAGDVLSLDTATGRVSRHGVGSPVAALVRPRRSGGCVIATERGFRLEDADGSVTELPPLWEGSERRLNEGGCDPAGGLYCGSMAYDRRPGGADLYRLDPGGRVEHVLSGVTISNGIGFSPDGATMYYVDSPTRRVDAFDVDGARIAGRRPFVHVADGAGGPDGLWVDEQGGVWVALYGGSAVHRYDPAGRLDEVVELPVTKVTSCTFGGADRSTLYVTTSREGLPAGEQPSAGAIFAAEVGIRGTPVLPFAG</sequence>
<dbReference type="Proteomes" id="UP001299970">
    <property type="component" value="Unassembled WGS sequence"/>
</dbReference>
<proteinExistence type="inferred from homology"/>
<keyword evidence="4" id="KW-1185">Reference proteome</keyword>
<dbReference type="InterPro" id="IPR011042">
    <property type="entry name" value="6-blade_b-propeller_TolB-like"/>
</dbReference>
<comment type="similarity">
    <text evidence="1">Belongs to the SMP-30/CGR1 family.</text>
</comment>
<protein>
    <submittedName>
        <fullName evidence="3">SMP-30/gluconolactonase/LRE family protein</fullName>
    </submittedName>
</protein>
<dbReference type="Pfam" id="PF08450">
    <property type="entry name" value="SGL"/>
    <property type="match status" value="1"/>
</dbReference>
<accession>A0ABS9TU33</accession>
<evidence type="ECO:0000313" key="3">
    <source>
        <dbReference type="EMBL" id="MCH6172070.1"/>
    </source>
</evidence>
<name>A0ABS9TU33_9PSEU</name>
<dbReference type="PRINTS" id="PR01790">
    <property type="entry name" value="SMP30FAMILY"/>
</dbReference>
<feature type="domain" description="SMP-30/Gluconolactonase/LRE-like region" evidence="2">
    <location>
        <begin position="14"/>
        <end position="251"/>
    </location>
</feature>
<evidence type="ECO:0000313" key="4">
    <source>
        <dbReference type="Proteomes" id="UP001299970"/>
    </source>
</evidence>
<dbReference type="EMBL" id="JAKXMK010000055">
    <property type="protein sequence ID" value="MCH6172070.1"/>
    <property type="molecule type" value="Genomic_DNA"/>
</dbReference>
<reference evidence="3 4" key="1">
    <citation type="submission" date="2022-03" db="EMBL/GenBank/DDBJ databases">
        <title>Pseudonocardia alaer sp. nov., a novel actinomycete isolated from reed forest soil.</title>
        <authorList>
            <person name="Wang L."/>
        </authorList>
    </citation>
    <scope>NUCLEOTIDE SEQUENCE [LARGE SCALE GENOMIC DNA]</scope>
    <source>
        <strain evidence="3 4">Y-16303</strain>
    </source>
</reference>
<evidence type="ECO:0000259" key="2">
    <source>
        <dbReference type="Pfam" id="PF08450"/>
    </source>
</evidence>
<dbReference type="Gene3D" id="2.120.10.30">
    <property type="entry name" value="TolB, C-terminal domain"/>
    <property type="match status" value="1"/>
</dbReference>
<dbReference type="PANTHER" id="PTHR10907:SF47">
    <property type="entry name" value="REGUCALCIN"/>
    <property type="match status" value="1"/>
</dbReference>
<evidence type="ECO:0000256" key="1">
    <source>
        <dbReference type="ARBA" id="ARBA00008853"/>
    </source>
</evidence>
<dbReference type="InterPro" id="IPR013658">
    <property type="entry name" value="SGL"/>
</dbReference>
<dbReference type="RefSeq" id="WP_241042873.1">
    <property type="nucleotide sequence ID" value="NZ_BAAAJF010000043.1"/>
</dbReference>
<dbReference type="SUPFAM" id="SSF63829">
    <property type="entry name" value="Calcium-dependent phosphotriesterase"/>
    <property type="match status" value="1"/>
</dbReference>
<dbReference type="InterPro" id="IPR005511">
    <property type="entry name" value="SMP-30"/>
</dbReference>
<organism evidence="3 4">
    <name type="scientific">Pseudonocardia alaniniphila</name>
    <dbReference type="NCBI Taxonomy" id="75291"/>
    <lineage>
        <taxon>Bacteria</taxon>
        <taxon>Bacillati</taxon>
        <taxon>Actinomycetota</taxon>
        <taxon>Actinomycetes</taxon>
        <taxon>Pseudonocardiales</taxon>
        <taxon>Pseudonocardiaceae</taxon>
        <taxon>Pseudonocardia</taxon>
    </lineage>
</organism>
<gene>
    <name evidence="3" type="ORF">MMF94_40860</name>
</gene>